<dbReference type="GO" id="GO:0015074">
    <property type="term" value="P:DNA integration"/>
    <property type="evidence" value="ECO:0007669"/>
    <property type="project" value="UniProtKB-KW"/>
</dbReference>
<evidence type="ECO:0000256" key="2">
    <source>
        <dbReference type="ARBA" id="ARBA00022908"/>
    </source>
</evidence>
<dbReference type="PROSITE" id="PS51900">
    <property type="entry name" value="CB"/>
    <property type="match status" value="1"/>
</dbReference>
<feature type="domain" description="Tyr recombinase" evidence="6">
    <location>
        <begin position="170"/>
        <end position="333"/>
    </location>
</feature>
<dbReference type="Pfam" id="PF14659">
    <property type="entry name" value="Phage_int_SAM_3"/>
    <property type="match status" value="1"/>
</dbReference>
<sequence length="333" mass="38379">MAKTRTLHVYSYEKDGSTLYYVTFYCKQWDGTNKKIKKMGFTRQADAARYEQDYRDRLAGSPAMTFAALCDRFLDDYRHHVRESTYLTTRNLLVTYLFPAFGDKTLTELTPVMIREWQNRFISSRHYQPTTLSKIHASLVITLNYACKYFGLAKNPATIAGGMGSQRPAHDMQYWTREQFARFILSGLKPEYIAMFSTLFWTGCRSGECLALTAGDIDLEQGIMGINKTMTKTEHGYIVGPPKTAHSRRKVSLPRPLVMILADWIRRTDARSNDRLFTRDRTTYAAALKQHAQQVGLSAIRLHDLRHSHASMLINLGTPPKVYKNAWAMRRYK</sequence>
<dbReference type="Gene3D" id="1.10.150.130">
    <property type="match status" value="1"/>
</dbReference>
<name>A0A6I2UWU3_9FIRM</name>
<evidence type="ECO:0000313" key="8">
    <source>
        <dbReference type="EMBL" id="MSV24845.1"/>
    </source>
</evidence>
<organism evidence="8 9">
    <name type="scientific">Selenomonas montiformis</name>
    <dbReference type="NCBI Taxonomy" id="2652285"/>
    <lineage>
        <taxon>Bacteria</taxon>
        <taxon>Bacillati</taxon>
        <taxon>Bacillota</taxon>
        <taxon>Negativicutes</taxon>
        <taxon>Selenomonadales</taxon>
        <taxon>Selenomonadaceae</taxon>
        <taxon>Selenomonas</taxon>
    </lineage>
</organism>
<dbReference type="Pfam" id="PF00589">
    <property type="entry name" value="Phage_integrase"/>
    <property type="match status" value="1"/>
</dbReference>
<keyword evidence="4" id="KW-0233">DNA recombination</keyword>
<evidence type="ECO:0000313" key="9">
    <source>
        <dbReference type="Proteomes" id="UP000430222"/>
    </source>
</evidence>
<evidence type="ECO:0000256" key="1">
    <source>
        <dbReference type="ARBA" id="ARBA00008857"/>
    </source>
</evidence>
<dbReference type="CDD" id="cd01189">
    <property type="entry name" value="INT_ICEBs1_C_like"/>
    <property type="match status" value="1"/>
</dbReference>
<evidence type="ECO:0000256" key="4">
    <source>
        <dbReference type="ARBA" id="ARBA00023172"/>
    </source>
</evidence>
<feature type="domain" description="Core-binding (CB)" evidence="7">
    <location>
        <begin position="64"/>
        <end position="147"/>
    </location>
</feature>
<dbReference type="PANTHER" id="PTHR30349:SF64">
    <property type="entry name" value="PROPHAGE INTEGRASE INTD-RELATED"/>
    <property type="match status" value="1"/>
</dbReference>
<dbReference type="GO" id="GO:0006310">
    <property type="term" value="P:DNA recombination"/>
    <property type="evidence" value="ECO:0007669"/>
    <property type="project" value="UniProtKB-KW"/>
</dbReference>
<reference evidence="8 9" key="1">
    <citation type="submission" date="2019-08" db="EMBL/GenBank/DDBJ databases">
        <title>In-depth cultivation of the pig gut microbiome towards novel bacterial diversity and tailored functional studies.</title>
        <authorList>
            <person name="Wylensek D."/>
            <person name="Hitch T.C.A."/>
            <person name="Clavel T."/>
        </authorList>
    </citation>
    <scope>NUCLEOTIDE SEQUENCE [LARGE SCALE GENOMIC DNA]</scope>
    <source>
        <strain evidence="9">WCA-380-WT-3B3</strain>
    </source>
</reference>
<dbReference type="InterPro" id="IPR044068">
    <property type="entry name" value="CB"/>
</dbReference>
<dbReference type="EMBL" id="VUNL01000006">
    <property type="protein sequence ID" value="MSV24845.1"/>
    <property type="molecule type" value="Genomic_DNA"/>
</dbReference>
<comment type="similarity">
    <text evidence="1">Belongs to the 'phage' integrase family.</text>
</comment>
<evidence type="ECO:0000259" key="7">
    <source>
        <dbReference type="PROSITE" id="PS51900"/>
    </source>
</evidence>
<dbReference type="InterPro" id="IPR013762">
    <property type="entry name" value="Integrase-like_cat_sf"/>
</dbReference>
<keyword evidence="2" id="KW-0229">DNA integration</keyword>
<dbReference type="GO" id="GO:0003677">
    <property type="term" value="F:DNA binding"/>
    <property type="evidence" value="ECO:0007669"/>
    <property type="project" value="UniProtKB-UniRule"/>
</dbReference>
<dbReference type="InterPro" id="IPR002104">
    <property type="entry name" value="Integrase_catalytic"/>
</dbReference>
<dbReference type="SUPFAM" id="SSF56349">
    <property type="entry name" value="DNA breaking-rejoining enzymes"/>
    <property type="match status" value="1"/>
</dbReference>
<accession>A0A6I2UWU3</accession>
<proteinExistence type="inferred from homology"/>
<evidence type="ECO:0000256" key="5">
    <source>
        <dbReference type="PROSITE-ProRule" id="PRU01248"/>
    </source>
</evidence>
<dbReference type="RefSeq" id="WP_154620607.1">
    <property type="nucleotide sequence ID" value="NZ_VUNL01000006.1"/>
</dbReference>
<dbReference type="Proteomes" id="UP000430222">
    <property type="component" value="Unassembled WGS sequence"/>
</dbReference>
<evidence type="ECO:0000256" key="3">
    <source>
        <dbReference type="ARBA" id="ARBA00023125"/>
    </source>
</evidence>
<dbReference type="PANTHER" id="PTHR30349">
    <property type="entry name" value="PHAGE INTEGRASE-RELATED"/>
    <property type="match status" value="1"/>
</dbReference>
<keyword evidence="9" id="KW-1185">Reference proteome</keyword>
<protein>
    <submittedName>
        <fullName evidence="8">Site-specific integrase</fullName>
    </submittedName>
</protein>
<dbReference type="AlphaFoldDB" id="A0A6I2UWU3"/>
<comment type="caution">
    <text evidence="8">The sequence shown here is derived from an EMBL/GenBank/DDBJ whole genome shotgun (WGS) entry which is preliminary data.</text>
</comment>
<dbReference type="InterPro" id="IPR011010">
    <property type="entry name" value="DNA_brk_join_enz"/>
</dbReference>
<dbReference type="InterPro" id="IPR004107">
    <property type="entry name" value="Integrase_SAM-like_N"/>
</dbReference>
<dbReference type="InterPro" id="IPR050090">
    <property type="entry name" value="Tyrosine_recombinase_XerCD"/>
</dbReference>
<dbReference type="InterPro" id="IPR010998">
    <property type="entry name" value="Integrase_recombinase_N"/>
</dbReference>
<gene>
    <name evidence="8" type="ORF">FYJ78_06535</name>
</gene>
<dbReference type="PROSITE" id="PS51898">
    <property type="entry name" value="TYR_RECOMBINASE"/>
    <property type="match status" value="1"/>
</dbReference>
<evidence type="ECO:0000259" key="6">
    <source>
        <dbReference type="PROSITE" id="PS51898"/>
    </source>
</evidence>
<dbReference type="Gene3D" id="1.10.443.10">
    <property type="entry name" value="Intergrase catalytic core"/>
    <property type="match status" value="1"/>
</dbReference>
<keyword evidence="3 5" id="KW-0238">DNA-binding</keyword>